<dbReference type="GO" id="GO:0004519">
    <property type="term" value="F:endonuclease activity"/>
    <property type="evidence" value="ECO:0007669"/>
    <property type="project" value="UniProtKB-KW"/>
</dbReference>
<keyword evidence="1" id="KW-0255">Endonuclease</keyword>
<gene>
    <name evidence="1" type="primary">orf149</name>
</gene>
<name>A0A1B2RYS7_9CHLO</name>
<keyword evidence="1" id="KW-0540">Nuclease</keyword>
<sequence>MRLKLEKNLIEKTPSNLLYNPKNTPHNFQKKPRIAQRVKIHATIYSSIAEASRILKKSSRTIRLKLDDPLNFEYERLEYHRHIYFDEYAVEVDGQFYSSTNSVVEAGLAKTTRQVRDRCRSAKWKNWLLVKKGRTTIPRGSRVKFADPK</sequence>
<protein>
    <submittedName>
        <fullName evidence="1">Putative site-specific DNA endonuclease</fullName>
    </submittedName>
</protein>
<evidence type="ECO:0000313" key="1">
    <source>
        <dbReference type="EMBL" id="AOC61489.1"/>
    </source>
</evidence>
<accession>A0A1B2RYS7</accession>
<keyword evidence="1" id="KW-0378">Hydrolase</keyword>
<keyword evidence="1" id="KW-0150">Chloroplast</keyword>
<geneLocation type="chloroplast" evidence="1"/>
<dbReference type="EMBL" id="KX306821">
    <property type="protein sequence ID" value="AOC61489.1"/>
    <property type="molecule type" value="Genomic_DNA"/>
</dbReference>
<organism evidence="1">
    <name type="scientific">Rhexinema sarcinoideum</name>
    <dbReference type="NCBI Taxonomy" id="43261"/>
    <lineage>
        <taxon>Eukaryota</taxon>
        <taxon>Viridiplantae</taxon>
        <taxon>Chlorophyta</taxon>
        <taxon>core chlorophytes</taxon>
        <taxon>Ulvophyceae</taxon>
        <taxon>OUU clade</taxon>
        <taxon>Ulotrichales</taxon>
        <taxon>Helicodictyaceae</taxon>
        <taxon>Rhexinema</taxon>
    </lineage>
</organism>
<keyword evidence="1" id="KW-0934">Plastid</keyword>
<reference evidence="1" key="1">
    <citation type="journal article" date="2016" name="Genome Biol. Evol.">
        <title>Mitochondrion-to-Chloroplast DNA Transfers and Intragenomic Proliferation of Chloroplast Group II Introns in Gloeotilopsis Green Algae (Ulotrichales, Ulvophyceae).</title>
        <authorList>
            <person name="Turmel M."/>
            <person name="Otis C."/>
            <person name="Lemieux C."/>
        </authorList>
    </citation>
    <scope>NUCLEOTIDE SEQUENCE</scope>
</reference>
<dbReference type="AlphaFoldDB" id="A0A1B2RYS7"/>
<proteinExistence type="predicted"/>